<keyword evidence="2" id="KW-1185">Reference proteome</keyword>
<name>A0A2J7RKN3_9NEOP</name>
<accession>A0A2J7RKN3</accession>
<dbReference type="Proteomes" id="UP000235965">
    <property type="component" value="Unassembled WGS sequence"/>
</dbReference>
<reference evidence="1 2" key="1">
    <citation type="submission" date="2017-12" db="EMBL/GenBank/DDBJ databases">
        <title>Hemimetabolous genomes reveal molecular basis of termite eusociality.</title>
        <authorList>
            <person name="Harrison M.C."/>
            <person name="Jongepier E."/>
            <person name="Robertson H.M."/>
            <person name="Arning N."/>
            <person name="Bitard-Feildel T."/>
            <person name="Chao H."/>
            <person name="Childers C.P."/>
            <person name="Dinh H."/>
            <person name="Doddapaneni H."/>
            <person name="Dugan S."/>
            <person name="Gowin J."/>
            <person name="Greiner C."/>
            <person name="Han Y."/>
            <person name="Hu H."/>
            <person name="Hughes D.S.T."/>
            <person name="Huylmans A.-K."/>
            <person name="Kemena C."/>
            <person name="Kremer L.P.M."/>
            <person name="Lee S.L."/>
            <person name="Lopez-Ezquerra A."/>
            <person name="Mallet L."/>
            <person name="Monroy-Kuhn J.M."/>
            <person name="Moser A."/>
            <person name="Murali S.C."/>
            <person name="Muzny D.M."/>
            <person name="Otani S."/>
            <person name="Piulachs M.-D."/>
            <person name="Poelchau M."/>
            <person name="Qu J."/>
            <person name="Schaub F."/>
            <person name="Wada-Katsumata A."/>
            <person name="Worley K.C."/>
            <person name="Xie Q."/>
            <person name="Ylla G."/>
            <person name="Poulsen M."/>
            <person name="Gibbs R.A."/>
            <person name="Schal C."/>
            <person name="Richards S."/>
            <person name="Belles X."/>
            <person name="Korb J."/>
            <person name="Bornberg-Bauer E."/>
        </authorList>
    </citation>
    <scope>NUCLEOTIDE SEQUENCE [LARGE SCALE GENOMIC DNA]</scope>
    <source>
        <tissue evidence="1">Whole body</tissue>
    </source>
</reference>
<dbReference type="EMBL" id="NEVH01002717">
    <property type="protein sequence ID" value="PNF41405.1"/>
    <property type="molecule type" value="Genomic_DNA"/>
</dbReference>
<protein>
    <submittedName>
        <fullName evidence="1">Uncharacterized protein</fullName>
    </submittedName>
</protein>
<organism evidence="1 2">
    <name type="scientific">Cryptotermes secundus</name>
    <dbReference type="NCBI Taxonomy" id="105785"/>
    <lineage>
        <taxon>Eukaryota</taxon>
        <taxon>Metazoa</taxon>
        <taxon>Ecdysozoa</taxon>
        <taxon>Arthropoda</taxon>
        <taxon>Hexapoda</taxon>
        <taxon>Insecta</taxon>
        <taxon>Pterygota</taxon>
        <taxon>Neoptera</taxon>
        <taxon>Polyneoptera</taxon>
        <taxon>Dictyoptera</taxon>
        <taxon>Blattodea</taxon>
        <taxon>Blattoidea</taxon>
        <taxon>Termitoidae</taxon>
        <taxon>Kalotermitidae</taxon>
        <taxon>Cryptotermitinae</taxon>
        <taxon>Cryptotermes</taxon>
    </lineage>
</organism>
<comment type="caution">
    <text evidence="1">The sequence shown here is derived from an EMBL/GenBank/DDBJ whole genome shotgun (WGS) entry which is preliminary data.</text>
</comment>
<evidence type="ECO:0000313" key="1">
    <source>
        <dbReference type="EMBL" id="PNF41405.1"/>
    </source>
</evidence>
<dbReference type="AlphaFoldDB" id="A0A2J7RKN3"/>
<gene>
    <name evidence="1" type="ORF">B7P43_G14426</name>
</gene>
<evidence type="ECO:0000313" key="2">
    <source>
        <dbReference type="Proteomes" id="UP000235965"/>
    </source>
</evidence>
<dbReference type="InParanoid" id="A0A2J7RKN3"/>
<proteinExistence type="predicted"/>
<sequence>MTHLQYSMWHISESPSHTLNYIRLTMQTVCNHDYYKLIPEFLPSLGESSHYGSPYFGCTVLYT</sequence>